<evidence type="ECO:0000259" key="2">
    <source>
        <dbReference type="PROSITE" id="PS51186"/>
    </source>
</evidence>
<reference evidence="3 4" key="1">
    <citation type="submission" date="2018-01" db="EMBL/GenBank/DDBJ databases">
        <title>Complete genome sequence of Salinigranum rubrum GX10T, an extremely halophilic archaeon isolated from a marine solar saltern.</title>
        <authorList>
            <person name="Han S."/>
        </authorList>
    </citation>
    <scope>NUCLEOTIDE SEQUENCE [LARGE SCALE GENOMIC DNA]</scope>
    <source>
        <strain evidence="3 4">GX10</strain>
    </source>
</reference>
<dbReference type="AlphaFoldDB" id="A0A2I8VLG0"/>
<dbReference type="Gene3D" id="3.40.630.30">
    <property type="match status" value="1"/>
</dbReference>
<dbReference type="GeneID" id="35593403"/>
<evidence type="ECO:0000256" key="1">
    <source>
        <dbReference type="ARBA" id="ARBA00022679"/>
    </source>
</evidence>
<dbReference type="InterPro" id="IPR016181">
    <property type="entry name" value="Acyl_CoA_acyltransferase"/>
</dbReference>
<dbReference type="PROSITE" id="PS51186">
    <property type="entry name" value="GNAT"/>
    <property type="match status" value="1"/>
</dbReference>
<organism evidence="3 4">
    <name type="scientific">Salinigranum rubrum</name>
    <dbReference type="NCBI Taxonomy" id="755307"/>
    <lineage>
        <taxon>Archaea</taxon>
        <taxon>Methanobacteriati</taxon>
        <taxon>Methanobacteriota</taxon>
        <taxon>Stenosarchaea group</taxon>
        <taxon>Halobacteria</taxon>
        <taxon>Halobacteriales</taxon>
        <taxon>Haloferacaceae</taxon>
        <taxon>Salinigranum</taxon>
    </lineage>
</organism>
<keyword evidence="1 3" id="KW-0808">Transferase</keyword>
<dbReference type="Pfam" id="PF00583">
    <property type="entry name" value="Acetyltransf_1"/>
    <property type="match status" value="1"/>
</dbReference>
<accession>A0A2I8VLG0</accession>
<proteinExistence type="predicted"/>
<dbReference type="RefSeq" id="WP_103426459.1">
    <property type="nucleotide sequence ID" value="NZ_CP026309.1"/>
</dbReference>
<protein>
    <submittedName>
        <fullName evidence="3">GNAT family N-acetyltransferase</fullName>
    </submittedName>
</protein>
<sequence length="165" mass="18669">MSAYELQRGYVPGVIGRLTDLHARYYGDLWELGPQFEADIADGIAEFVARYDPARDGLWTVVDGDDRVLGGIVVDGRAVGAEGAQVRYFILAPSLHGRGLGRDLLDAAMAFCRRQGYDRVFLWTVDELEAAVHLYREFGFAATDERDPHTDWETTVPYRLYERHL</sequence>
<dbReference type="CDD" id="cd04301">
    <property type="entry name" value="NAT_SF"/>
    <property type="match status" value="1"/>
</dbReference>
<dbReference type="InterPro" id="IPR000182">
    <property type="entry name" value="GNAT_dom"/>
</dbReference>
<dbReference type="GO" id="GO:0008080">
    <property type="term" value="F:N-acetyltransferase activity"/>
    <property type="evidence" value="ECO:0007669"/>
    <property type="project" value="InterPro"/>
</dbReference>
<feature type="domain" description="N-acetyltransferase" evidence="2">
    <location>
        <begin position="16"/>
        <end position="163"/>
    </location>
</feature>
<dbReference type="Proteomes" id="UP000236584">
    <property type="component" value="Chromosome"/>
</dbReference>
<keyword evidence="4" id="KW-1185">Reference proteome</keyword>
<dbReference type="InterPro" id="IPR050769">
    <property type="entry name" value="NAT_camello-type"/>
</dbReference>
<gene>
    <name evidence="3" type="ORF">C2R22_14885</name>
</gene>
<dbReference type="PANTHER" id="PTHR13947">
    <property type="entry name" value="GNAT FAMILY N-ACETYLTRANSFERASE"/>
    <property type="match status" value="1"/>
</dbReference>
<dbReference type="PANTHER" id="PTHR13947:SF37">
    <property type="entry name" value="LD18367P"/>
    <property type="match status" value="1"/>
</dbReference>
<dbReference type="KEGG" id="srub:C2R22_14885"/>
<dbReference type="EMBL" id="CP026309">
    <property type="protein sequence ID" value="AUV82770.1"/>
    <property type="molecule type" value="Genomic_DNA"/>
</dbReference>
<evidence type="ECO:0000313" key="3">
    <source>
        <dbReference type="EMBL" id="AUV82770.1"/>
    </source>
</evidence>
<name>A0A2I8VLG0_9EURY</name>
<evidence type="ECO:0000313" key="4">
    <source>
        <dbReference type="Proteomes" id="UP000236584"/>
    </source>
</evidence>
<dbReference type="OrthoDB" id="339006at2157"/>
<dbReference type="SUPFAM" id="SSF55729">
    <property type="entry name" value="Acyl-CoA N-acyltransferases (Nat)"/>
    <property type="match status" value="1"/>
</dbReference>